<name>A0ABR7XK13_9BACT</name>
<protein>
    <submittedName>
        <fullName evidence="3">S41 family peptidase</fullName>
    </submittedName>
</protein>
<dbReference type="SUPFAM" id="SSF52096">
    <property type="entry name" value="ClpP/crotonase"/>
    <property type="match status" value="1"/>
</dbReference>
<dbReference type="Gene3D" id="3.90.226.10">
    <property type="entry name" value="2-enoyl-CoA Hydratase, Chain A, domain 1"/>
    <property type="match status" value="1"/>
</dbReference>
<dbReference type="InterPro" id="IPR005151">
    <property type="entry name" value="Tail-specific_protease"/>
</dbReference>
<feature type="domain" description="Tail specific protease" evidence="2">
    <location>
        <begin position="113"/>
        <end position="308"/>
    </location>
</feature>
<dbReference type="Gene3D" id="3.30.750.44">
    <property type="match status" value="1"/>
</dbReference>
<dbReference type="RefSeq" id="WP_191184770.1">
    <property type="nucleotide sequence ID" value="NZ_JACXAJ010000009.1"/>
</dbReference>
<sequence>MKKPLLLLLTFLASAQLSFAKVLPDSIQTYVVQALDIMKKNSLKKHTTDWETLYAKTLEDAKAATTIRATYPVIEKALHRLGDGHSGLYGAEVIEILSKYSYEEATSQKLPMPSGRMVEGKYAMIVIPGFAAFLNEEQLAFTDSLQSIIKSLDAQKPKGWIIDLRRNQGGNFEPTMAGLLPILGDGNWIGYTDADGNLRHETYKNGTITGLTDSLEHTIAKPYKVKKRNLPVAVLVSKSTSSSGEFAAITFVGRQRTKLIGTSTLGLTTSNRPFVLSDGAWLNLTTTKATDRNGKVYGKSITPDVELSLTDKEKENNALYLEAAIKHLKNARK</sequence>
<dbReference type="SMART" id="SM00245">
    <property type="entry name" value="TSPc"/>
    <property type="match status" value="1"/>
</dbReference>
<dbReference type="PANTHER" id="PTHR32060">
    <property type="entry name" value="TAIL-SPECIFIC PROTEASE"/>
    <property type="match status" value="1"/>
</dbReference>
<reference evidence="3 4" key="1">
    <citation type="submission" date="2020-09" db="EMBL/GenBank/DDBJ databases">
        <title>Genome sequencing and assembly of Pontibacter sp.</title>
        <authorList>
            <person name="Chhetri G."/>
        </authorList>
    </citation>
    <scope>NUCLEOTIDE SEQUENCE [LARGE SCALE GENOMIC DNA]</scope>
    <source>
        <strain evidence="3 4">JH31</strain>
    </source>
</reference>
<accession>A0ABR7XK13</accession>
<proteinExistence type="predicted"/>
<keyword evidence="1" id="KW-0732">Signal</keyword>
<evidence type="ECO:0000256" key="1">
    <source>
        <dbReference type="SAM" id="SignalP"/>
    </source>
</evidence>
<evidence type="ECO:0000313" key="3">
    <source>
        <dbReference type="EMBL" id="MBD1398643.1"/>
    </source>
</evidence>
<dbReference type="PANTHER" id="PTHR32060:SF30">
    <property type="entry name" value="CARBOXY-TERMINAL PROCESSING PROTEASE CTPA"/>
    <property type="match status" value="1"/>
</dbReference>
<dbReference type="EMBL" id="JACXAJ010000009">
    <property type="protein sequence ID" value="MBD1398643.1"/>
    <property type="molecule type" value="Genomic_DNA"/>
</dbReference>
<dbReference type="Pfam" id="PF03572">
    <property type="entry name" value="Peptidase_S41"/>
    <property type="match status" value="1"/>
</dbReference>
<organism evidence="3 4">
    <name type="scientific">Pontibacter aquaedesilientis</name>
    <dbReference type="NCBI Taxonomy" id="2766980"/>
    <lineage>
        <taxon>Bacteria</taxon>
        <taxon>Pseudomonadati</taxon>
        <taxon>Bacteroidota</taxon>
        <taxon>Cytophagia</taxon>
        <taxon>Cytophagales</taxon>
        <taxon>Hymenobacteraceae</taxon>
        <taxon>Pontibacter</taxon>
    </lineage>
</organism>
<keyword evidence="4" id="KW-1185">Reference proteome</keyword>
<dbReference type="InterPro" id="IPR029045">
    <property type="entry name" value="ClpP/crotonase-like_dom_sf"/>
</dbReference>
<evidence type="ECO:0000259" key="2">
    <source>
        <dbReference type="SMART" id="SM00245"/>
    </source>
</evidence>
<feature type="signal peptide" evidence="1">
    <location>
        <begin position="1"/>
        <end position="20"/>
    </location>
</feature>
<dbReference type="Proteomes" id="UP000625551">
    <property type="component" value="Unassembled WGS sequence"/>
</dbReference>
<feature type="chain" id="PRO_5046148969" evidence="1">
    <location>
        <begin position="21"/>
        <end position="333"/>
    </location>
</feature>
<dbReference type="CDD" id="cd06567">
    <property type="entry name" value="Peptidase_S41"/>
    <property type="match status" value="1"/>
</dbReference>
<comment type="caution">
    <text evidence="3">The sequence shown here is derived from an EMBL/GenBank/DDBJ whole genome shotgun (WGS) entry which is preliminary data.</text>
</comment>
<gene>
    <name evidence="3" type="ORF">H9Q13_15830</name>
</gene>
<evidence type="ECO:0000313" key="4">
    <source>
        <dbReference type="Proteomes" id="UP000625551"/>
    </source>
</evidence>